<evidence type="ECO:0000256" key="1">
    <source>
        <dbReference type="SAM" id="SignalP"/>
    </source>
</evidence>
<keyword evidence="1" id="KW-0732">Signal</keyword>
<dbReference type="InterPro" id="IPR001981">
    <property type="entry name" value="Colipase"/>
</dbReference>
<feature type="chain" id="PRO_5029670871" evidence="1">
    <location>
        <begin position="22"/>
        <end position="159"/>
    </location>
</feature>
<sequence length="159" mass="17811">MALAGCLLLPLLLLGARPVSSVTVETDHLVLSHKGIGDTCEENRECQTDCCVTNSLNPQKFCTSQTIFLQCLSWRKPNGYSCTDKKECKSNCCVTNNYNPSKFCTPRTIFSQCLQWLKPNHDHCMHHKECRSLCCIRLTEASPPRCVPRNGLLAHCLPP</sequence>
<reference evidence="2 3" key="1">
    <citation type="journal article" date="2020" name="Nature">
        <title>Six reference-quality genomes reveal evolution of bat adaptations.</title>
        <authorList>
            <person name="Jebb D."/>
            <person name="Huang Z."/>
            <person name="Pippel M."/>
            <person name="Hughes G.M."/>
            <person name="Lavrichenko K."/>
            <person name="Devanna P."/>
            <person name="Winkler S."/>
            <person name="Jermiin L.S."/>
            <person name="Skirmuntt E.C."/>
            <person name="Katzourakis A."/>
            <person name="Burkitt-Gray L."/>
            <person name="Ray D.A."/>
            <person name="Sullivan K.A.M."/>
            <person name="Roscito J.G."/>
            <person name="Kirilenko B.M."/>
            <person name="Davalos L.M."/>
            <person name="Corthals A.P."/>
            <person name="Power M.L."/>
            <person name="Jones G."/>
            <person name="Ransome R.D."/>
            <person name="Dechmann D.K.N."/>
            <person name="Locatelli A.G."/>
            <person name="Puechmaille S.J."/>
            <person name="Fedrigo O."/>
            <person name="Jarvis E.D."/>
            <person name="Hiller M."/>
            <person name="Vernes S.C."/>
            <person name="Myers E.W."/>
            <person name="Teeling E.C."/>
        </authorList>
    </citation>
    <scope>NUCLEOTIDE SEQUENCE [LARGE SCALE GENOMIC DNA]</scope>
    <source>
        <strain evidence="2">MMyoMyo1</strain>
        <tissue evidence="2">Flight muscle</tissue>
    </source>
</reference>
<dbReference type="Pfam" id="PF15083">
    <property type="entry name" value="Colipase-like"/>
    <property type="match status" value="1"/>
</dbReference>
<protein>
    <submittedName>
        <fullName evidence="2">Leucine rich colipase like 1</fullName>
    </submittedName>
</protein>
<dbReference type="GO" id="GO:0005576">
    <property type="term" value="C:extracellular region"/>
    <property type="evidence" value="ECO:0007669"/>
    <property type="project" value="InterPro"/>
</dbReference>
<name>A0A7J7R4Q9_MYOMY</name>
<organism evidence="2 3">
    <name type="scientific">Myotis myotis</name>
    <name type="common">Greater mouse-eared bat</name>
    <name type="synonym">Vespertilio myotis</name>
    <dbReference type="NCBI Taxonomy" id="51298"/>
    <lineage>
        <taxon>Eukaryota</taxon>
        <taxon>Metazoa</taxon>
        <taxon>Chordata</taxon>
        <taxon>Craniata</taxon>
        <taxon>Vertebrata</taxon>
        <taxon>Euteleostomi</taxon>
        <taxon>Mammalia</taxon>
        <taxon>Eutheria</taxon>
        <taxon>Laurasiatheria</taxon>
        <taxon>Chiroptera</taxon>
        <taxon>Yangochiroptera</taxon>
        <taxon>Vespertilionidae</taxon>
        <taxon>Myotis</taxon>
    </lineage>
</organism>
<feature type="signal peptide" evidence="1">
    <location>
        <begin position="1"/>
        <end position="21"/>
    </location>
</feature>
<dbReference type="VEuPathDB" id="HostDB:GeneID_118653004"/>
<accession>A0A7J7R4Q9</accession>
<dbReference type="PANTHER" id="PTHR10041:SF5">
    <property type="entry name" value="LEUCINE-RICH COLIPASE-LIKE PROTEIN 1"/>
    <property type="match status" value="1"/>
</dbReference>
<comment type="caution">
    <text evidence="2">The sequence shown here is derived from an EMBL/GenBank/DDBJ whole genome shotgun (WGS) entry which is preliminary data.</text>
</comment>
<dbReference type="GO" id="GO:0008047">
    <property type="term" value="F:enzyme activator activity"/>
    <property type="evidence" value="ECO:0007669"/>
    <property type="project" value="InterPro"/>
</dbReference>
<evidence type="ECO:0000313" key="2">
    <source>
        <dbReference type="EMBL" id="KAF6271121.1"/>
    </source>
</evidence>
<evidence type="ECO:0000313" key="3">
    <source>
        <dbReference type="Proteomes" id="UP000527355"/>
    </source>
</evidence>
<gene>
    <name evidence="2" type="ORF">mMyoMyo1_012427</name>
</gene>
<dbReference type="AlphaFoldDB" id="A0A7J7R4Q9"/>
<dbReference type="GO" id="GO:0007586">
    <property type="term" value="P:digestion"/>
    <property type="evidence" value="ECO:0007669"/>
    <property type="project" value="InterPro"/>
</dbReference>
<dbReference type="PANTHER" id="PTHR10041">
    <property type="entry name" value="COLIPASE"/>
    <property type="match status" value="1"/>
</dbReference>
<keyword evidence="3" id="KW-1185">Reference proteome</keyword>
<dbReference type="GO" id="GO:0016042">
    <property type="term" value="P:lipid catabolic process"/>
    <property type="evidence" value="ECO:0007669"/>
    <property type="project" value="InterPro"/>
</dbReference>
<dbReference type="Proteomes" id="UP000527355">
    <property type="component" value="Unassembled WGS sequence"/>
</dbReference>
<proteinExistence type="predicted"/>
<dbReference type="EMBL" id="JABWUV010000037">
    <property type="protein sequence ID" value="KAF6271121.1"/>
    <property type="molecule type" value="Genomic_DNA"/>
</dbReference>